<organism evidence="9 10">
    <name type="scientific">Candidatus Avipropionibacterium avicola</name>
    <dbReference type="NCBI Taxonomy" id="2840701"/>
    <lineage>
        <taxon>Bacteria</taxon>
        <taxon>Bacillati</taxon>
        <taxon>Actinomycetota</taxon>
        <taxon>Actinomycetes</taxon>
        <taxon>Propionibacteriales</taxon>
        <taxon>Propionibacteriaceae</taxon>
        <taxon>Propionibacteriaceae incertae sedis</taxon>
        <taxon>Candidatus Avipropionibacterium</taxon>
    </lineage>
</organism>
<dbReference type="Proteomes" id="UP000886842">
    <property type="component" value="Unassembled WGS sequence"/>
</dbReference>
<feature type="transmembrane region" description="Helical" evidence="7">
    <location>
        <begin position="178"/>
        <end position="197"/>
    </location>
</feature>
<dbReference type="GO" id="GO:0005886">
    <property type="term" value="C:plasma membrane"/>
    <property type="evidence" value="ECO:0007669"/>
    <property type="project" value="UniProtKB-SubCell"/>
</dbReference>
<dbReference type="Gene3D" id="1.20.1640.10">
    <property type="entry name" value="Multidrug efflux transporter AcrB transmembrane domain"/>
    <property type="match status" value="2"/>
</dbReference>
<feature type="transmembrane region" description="Helical" evidence="7">
    <location>
        <begin position="395"/>
        <end position="419"/>
    </location>
</feature>
<keyword evidence="4 7" id="KW-1133">Transmembrane helix</keyword>
<evidence type="ECO:0000256" key="2">
    <source>
        <dbReference type="ARBA" id="ARBA00022475"/>
    </source>
</evidence>
<feature type="transmembrane region" description="Helical" evidence="7">
    <location>
        <begin position="559"/>
        <end position="579"/>
    </location>
</feature>
<feature type="transmembrane region" description="Helical" evidence="7">
    <location>
        <begin position="275"/>
        <end position="301"/>
    </location>
</feature>
<name>A0A9D1H0E9_9ACTN</name>
<evidence type="ECO:0000256" key="4">
    <source>
        <dbReference type="ARBA" id="ARBA00022989"/>
    </source>
</evidence>
<evidence type="ECO:0000313" key="9">
    <source>
        <dbReference type="EMBL" id="HIT77156.1"/>
    </source>
</evidence>
<dbReference type="InterPro" id="IPR004869">
    <property type="entry name" value="MMPL_dom"/>
</dbReference>
<keyword evidence="3 7" id="KW-0812">Transmembrane</keyword>
<comment type="subcellular location">
    <subcellularLocation>
        <location evidence="1">Cell membrane</location>
        <topology evidence="1">Multi-pass membrane protein</topology>
    </subcellularLocation>
</comment>
<dbReference type="PROSITE" id="PS50156">
    <property type="entry name" value="SSD"/>
    <property type="match status" value="1"/>
</dbReference>
<dbReference type="PANTHER" id="PTHR33406">
    <property type="entry name" value="MEMBRANE PROTEIN MJ1562-RELATED"/>
    <property type="match status" value="1"/>
</dbReference>
<reference evidence="9" key="2">
    <citation type="journal article" date="2021" name="PeerJ">
        <title>Extensive microbial diversity within the chicken gut microbiome revealed by metagenomics and culture.</title>
        <authorList>
            <person name="Gilroy R."/>
            <person name="Ravi A."/>
            <person name="Getino M."/>
            <person name="Pursley I."/>
            <person name="Horton D.L."/>
            <person name="Alikhan N.F."/>
            <person name="Baker D."/>
            <person name="Gharbi K."/>
            <person name="Hall N."/>
            <person name="Watson M."/>
            <person name="Adriaenssens E.M."/>
            <person name="Foster-Nyarko E."/>
            <person name="Jarju S."/>
            <person name="Secka A."/>
            <person name="Antonio M."/>
            <person name="Oren A."/>
            <person name="Chaudhuri R.R."/>
            <person name="La Ragione R."/>
            <person name="Hildebrand F."/>
            <person name="Pallen M.J."/>
        </authorList>
    </citation>
    <scope>NUCLEOTIDE SEQUENCE</scope>
    <source>
        <strain evidence="9">ChiGjej1B1-24693</strain>
    </source>
</reference>
<feature type="transmembrane region" description="Helical" evidence="7">
    <location>
        <begin position="591"/>
        <end position="612"/>
    </location>
</feature>
<sequence length="934" mass="97194">MSSILYGLGRASFRRRGVVLIAWLIVLLGIGGSAAAFSQPFEDSFQLPGTESQQGLDMLSNTFPQVSGSSAQIIVVAPEGDDVDDAQLKAAIELFVDRVADLEGVEAAVSPFDDNIDGAISEDRSAALISVQMAGEAVDLPEETLAAIQDLTTQLGDTVPGSQASAGGTAFQEVTVGISWIDLIGVGVALVVLWVTLGSFRAAGLPLITALWGVAISMLAIVVGTAFMVINSTTLMLALMLGLAVGIDYALFIISRHRDQLATGMEPEESAARAVATSGSAVVFAGITVMIALAGLGVAGIPFLTTMGLAASMAVAIAVLIAITALPAFLGVMGERLRPKGAPSPTAPARRGDPSLPPGDPSSTHPAHANGAAPDAADGAKPSKPKRGKGWAARWVGAATKVPALTVAIIVIGLGALAIPASNLKLALPDSGDDPAGSPTRVTYDLISDHFGPGHNGPLLITVDIVASDDPLEVMEGIQEMVEDVPGVESVPLATPNESIDTGIVQIVPTTGPDDPATVELVHRLRELAPQIEQEYGVTPYVTGFTAMQIDVSEQLGEALVPFAVVVVGLSLVLLAIVFRSIWVPIKAAIGYLFSVITAFGVVALVFEYGYGASLLGLDQTGPVISFLPIILMGILFGLAMDYEVFLVSRIREDHVHGAGAREAIRTGFIASSRVVLAAGLIMFAVFAAFVPEGDAILKSIALGLAVGIFVDAFIVRMTLVPAVLQLLGEKAWWLPKWLDRILPSFDVEGEGLQHRLTLADWPRAGRPYGIAADGVTVGERGVLPTQGLFVEQGQACALVGGDEQIRTAALLAITGRTRITDGKLKVADLVLPQQAGVARRRTAFVDLADGGMTELSRIGGTTDQVPIVVAIDHAEQCGAHEVEQLLDLIGNLRQRGSTVLVSTSRPIEGLAGVPMASEQTPTDSVPFQTVALV</sequence>
<keyword evidence="2" id="KW-1003">Cell membrane</keyword>
<reference evidence="9" key="1">
    <citation type="submission" date="2020-10" db="EMBL/GenBank/DDBJ databases">
        <authorList>
            <person name="Gilroy R."/>
        </authorList>
    </citation>
    <scope>NUCLEOTIDE SEQUENCE</scope>
    <source>
        <strain evidence="9">ChiGjej1B1-24693</strain>
    </source>
</reference>
<evidence type="ECO:0000259" key="8">
    <source>
        <dbReference type="PROSITE" id="PS50156"/>
    </source>
</evidence>
<comment type="caution">
    <text evidence="9">The sequence shown here is derived from an EMBL/GenBank/DDBJ whole genome shotgun (WGS) entry which is preliminary data.</text>
</comment>
<feature type="transmembrane region" description="Helical" evidence="7">
    <location>
        <begin position="624"/>
        <end position="648"/>
    </location>
</feature>
<proteinExistence type="predicted"/>
<dbReference type="AlphaFoldDB" id="A0A9D1H0E9"/>
<evidence type="ECO:0000256" key="6">
    <source>
        <dbReference type="SAM" id="MobiDB-lite"/>
    </source>
</evidence>
<feature type="compositionally biased region" description="Low complexity" evidence="6">
    <location>
        <begin position="361"/>
        <end position="380"/>
    </location>
</feature>
<evidence type="ECO:0000256" key="7">
    <source>
        <dbReference type="SAM" id="Phobius"/>
    </source>
</evidence>
<evidence type="ECO:0000256" key="1">
    <source>
        <dbReference type="ARBA" id="ARBA00004651"/>
    </source>
</evidence>
<feature type="transmembrane region" description="Helical" evidence="7">
    <location>
        <begin position="209"/>
        <end position="230"/>
    </location>
</feature>
<dbReference type="PANTHER" id="PTHR33406:SF13">
    <property type="entry name" value="MEMBRANE PROTEIN YDFJ"/>
    <property type="match status" value="1"/>
</dbReference>
<dbReference type="EMBL" id="DVLP01000469">
    <property type="protein sequence ID" value="HIT77156.1"/>
    <property type="molecule type" value="Genomic_DNA"/>
</dbReference>
<keyword evidence="5 7" id="KW-0472">Membrane</keyword>
<accession>A0A9D1H0E9</accession>
<feature type="transmembrane region" description="Helical" evidence="7">
    <location>
        <begin position="307"/>
        <end position="330"/>
    </location>
</feature>
<protein>
    <submittedName>
        <fullName evidence="9">MMPL family transporter</fullName>
    </submittedName>
</protein>
<dbReference type="InterPro" id="IPR000731">
    <property type="entry name" value="SSD"/>
</dbReference>
<dbReference type="Pfam" id="PF03176">
    <property type="entry name" value="MMPL"/>
    <property type="match status" value="2"/>
</dbReference>
<feature type="region of interest" description="Disordered" evidence="6">
    <location>
        <begin position="340"/>
        <end position="389"/>
    </location>
</feature>
<feature type="transmembrane region" description="Helical" evidence="7">
    <location>
        <begin position="696"/>
        <end position="716"/>
    </location>
</feature>
<evidence type="ECO:0000256" key="3">
    <source>
        <dbReference type="ARBA" id="ARBA00022692"/>
    </source>
</evidence>
<evidence type="ECO:0000313" key="10">
    <source>
        <dbReference type="Proteomes" id="UP000886842"/>
    </source>
</evidence>
<evidence type="ECO:0000256" key="5">
    <source>
        <dbReference type="ARBA" id="ARBA00023136"/>
    </source>
</evidence>
<gene>
    <name evidence="9" type="ORF">IAA98_16385</name>
</gene>
<dbReference type="SUPFAM" id="SSF82866">
    <property type="entry name" value="Multidrug efflux transporter AcrB transmembrane domain"/>
    <property type="match status" value="2"/>
</dbReference>
<dbReference type="InterPro" id="IPR050545">
    <property type="entry name" value="Mycobact_MmpL"/>
</dbReference>
<feature type="transmembrane region" description="Helical" evidence="7">
    <location>
        <begin position="236"/>
        <end position="254"/>
    </location>
</feature>
<feature type="transmembrane region" description="Helical" evidence="7">
    <location>
        <begin position="669"/>
        <end position="690"/>
    </location>
</feature>
<feature type="domain" description="SSD" evidence="8">
    <location>
        <begin position="180"/>
        <end position="332"/>
    </location>
</feature>